<dbReference type="EMBL" id="KF900487">
    <property type="protein sequence ID" value="AIE96734.1"/>
    <property type="molecule type" value="Genomic_DNA"/>
</dbReference>
<accession>A0A075FZY8</accession>
<dbReference type="SUPFAM" id="SSF52540">
    <property type="entry name" value="P-loop containing nucleoside triphosphate hydrolases"/>
    <property type="match status" value="1"/>
</dbReference>
<dbReference type="PANTHER" id="PTHR10605:SF56">
    <property type="entry name" value="BIFUNCTIONAL HEPARAN SULFATE N-DEACETYLASE_N-SULFOTRANSFERASE"/>
    <property type="match status" value="1"/>
</dbReference>
<dbReference type="PANTHER" id="PTHR10605">
    <property type="entry name" value="HEPARAN SULFATE SULFOTRANSFERASE"/>
    <property type="match status" value="1"/>
</dbReference>
<keyword evidence="1 2" id="KW-0808">Transferase</keyword>
<dbReference type="Gene3D" id="3.40.50.300">
    <property type="entry name" value="P-loop containing nucleotide triphosphate hydrolases"/>
    <property type="match status" value="1"/>
</dbReference>
<evidence type="ECO:0000313" key="2">
    <source>
        <dbReference type="EMBL" id="AIE96734.1"/>
    </source>
</evidence>
<organism evidence="2">
    <name type="scientific">uncultured marine group II/III euryarchaeote AD1000_87_A06</name>
    <dbReference type="NCBI Taxonomy" id="1457817"/>
    <lineage>
        <taxon>Archaea</taxon>
        <taxon>Methanobacteriati</taxon>
        <taxon>Methanobacteriota</taxon>
        <taxon>environmental samples</taxon>
    </lineage>
</organism>
<dbReference type="GO" id="GO:0008146">
    <property type="term" value="F:sulfotransferase activity"/>
    <property type="evidence" value="ECO:0007669"/>
    <property type="project" value="InterPro"/>
</dbReference>
<name>A0A075FZY8_9EURY</name>
<dbReference type="Pfam" id="PF13469">
    <property type="entry name" value="Sulfotransfer_3"/>
    <property type="match status" value="1"/>
</dbReference>
<evidence type="ECO:0000256" key="1">
    <source>
        <dbReference type="ARBA" id="ARBA00022679"/>
    </source>
</evidence>
<dbReference type="InterPro" id="IPR027417">
    <property type="entry name" value="P-loop_NTPase"/>
</dbReference>
<dbReference type="InterPro" id="IPR037359">
    <property type="entry name" value="NST/OST"/>
</dbReference>
<reference evidence="2" key="1">
    <citation type="journal article" date="2014" name="Genome Biol. Evol.">
        <title>Pangenome evidence for extensive interdomain horizontal transfer affecting lineage core and shell genes in uncultured planktonic thaumarchaeota and euryarchaeota.</title>
        <authorList>
            <person name="Deschamps P."/>
            <person name="Zivanovic Y."/>
            <person name="Moreira D."/>
            <person name="Rodriguez-Valera F."/>
            <person name="Lopez-Garcia P."/>
        </authorList>
    </citation>
    <scope>NUCLEOTIDE SEQUENCE</scope>
</reference>
<proteinExistence type="predicted"/>
<dbReference type="AlphaFoldDB" id="A0A075FZY8"/>
<protein>
    <submittedName>
        <fullName evidence="2">Putative deacetylase sulfotransferase</fullName>
    </submittedName>
</protein>
<sequence length="326" mass="37011">MRGVQSRPCCRSFWGNSLHRFHPSPNLLLIGGPKTGTTSLMHWLASHEQIHHPWPNESHFLMAGPAEFPTSPIHPKGTAILAPRADLDGVDDHQWIMDKSTFHLYSQRALEAVCEHLPEARVVITLRHPVDLMLSMHQEHRKRLIEYDTDQATMIEMSRRQSFQPDEGVPETYSFLRFPRLKAPTLQWVEALGDRVRVVPLSSIATDPLQTTNNILSWLEVERMPEGTSLPRYNERGEMNPSGWAKTLREPPSFLSKLARTLLPTKGLRRAILDPIRSPGFKPIAADSPVMDEQTRHELESAFAEEIEFQENLASYIDPSIIVGGD</sequence>